<dbReference type="EMBL" id="CM034390">
    <property type="protein sequence ID" value="KAJ0182079.1"/>
    <property type="molecule type" value="Genomic_DNA"/>
</dbReference>
<sequence>MDGVTADPKKKQVSFDQLVTLLDFLKEHPELAKGLTRGRRGKLHTVKLWQLCAKKVNAIKDGGSKDGKGWAKYWCDWKYRVRRKALELRAFKESNRPPPEGVTPLTSLEETMLSIIGDNAVDNVVIKSDPLAERESADDDADNIEDNQELTTHQYNEATPKSNGNNRKRKQSSPEISDENRSGHYTPTERKPRLRHTRNKDSDSEDNTMEFLRIEKMRLKTSEMRNIKRGNMYEKYFLLVILASAGANYTNVITNLFNEKRAVKALELTKEKAPGGKNSDGVTNKIHVSKASANKTCVNENILDNVIDPNVELCPPEVKIDNGTALILTPFIVEGRINEARNASRVDPKVFLGFESYSGYFTVNETYNSNLFFWYFPVPNKPLNQTPWIIWLQGGPGASSMTGLFEEIGPFNVNKNRTLIRNPYTWLQNHSLVFIENPVGTGFSFTDHVEGFAKDMATYSKHLYTALKQFIQLFPELRTAPLYLAGESYAGKYVPALAVEIHKHKGALGLDVNFQGIILGNAFVDPKIISNITMNFYHFGLLDKKQFEIVHPIAKTFEESVIANKSVEAKAKWVSLVSLLLLVTNLKQGYNFLKDDLEVGRFNAFLTQSEVKRALHVGDIKFLFVNITVNAQIEPDFLSSTKEHLETLLDNYKVLTYCGQLDQLLACAPTGEFYRTLRWNQYEQFINSSRYPLMYKRRHAGYFKSGGGLTEVLFRGAGHMVPLDTPAPVQRVVSQWTHGLRVNSLRYRRLYDLRNPSSSCRATHAA</sequence>
<reference evidence="1 2" key="1">
    <citation type="journal article" date="2021" name="Front. Genet.">
        <title>Chromosome-Level Genome Assembly Reveals Significant Gene Expansion in the Toll and IMD Signaling Pathways of Dendrolimus kikuchii.</title>
        <authorList>
            <person name="Zhou J."/>
            <person name="Wu P."/>
            <person name="Xiong Z."/>
            <person name="Liu N."/>
            <person name="Zhao N."/>
            <person name="Ji M."/>
            <person name="Qiu Y."/>
            <person name="Yang B."/>
        </authorList>
    </citation>
    <scope>NUCLEOTIDE SEQUENCE [LARGE SCALE GENOMIC DNA]</scope>
    <source>
        <strain evidence="1">Ann1</strain>
    </source>
</reference>
<proteinExistence type="predicted"/>
<protein>
    <submittedName>
        <fullName evidence="1">Uncharacterized protein</fullName>
    </submittedName>
</protein>
<organism evidence="1 2">
    <name type="scientific">Dendrolimus kikuchii</name>
    <dbReference type="NCBI Taxonomy" id="765133"/>
    <lineage>
        <taxon>Eukaryota</taxon>
        <taxon>Metazoa</taxon>
        <taxon>Ecdysozoa</taxon>
        <taxon>Arthropoda</taxon>
        <taxon>Hexapoda</taxon>
        <taxon>Insecta</taxon>
        <taxon>Pterygota</taxon>
        <taxon>Neoptera</taxon>
        <taxon>Endopterygota</taxon>
        <taxon>Lepidoptera</taxon>
        <taxon>Glossata</taxon>
        <taxon>Ditrysia</taxon>
        <taxon>Bombycoidea</taxon>
        <taxon>Lasiocampidae</taxon>
        <taxon>Dendrolimus</taxon>
    </lineage>
</organism>
<gene>
    <name evidence="1" type="ORF">K1T71_002801</name>
</gene>
<accession>A0ACC1DE95</accession>
<evidence type="ECO:0000313" key="2">
    <source>
        <dbReference type="Proteomes" id="UP000824533"/>
    </source>
</evidence>
<comment type="caution">
    <text evidence="1">The sequence shown here is derived from an EMBL/GenBank/DDBJ whole genome shotgun (WGS) entry which is preliminary data.</text>
</comment>
<evidence type="ECO:0000313" key="1">
    <source>
        <dbReference type="EMBL" id="KAJ0182079.1"/>
    </source>
</evidence>
<dbReference type="Proteomes" id="UP000824533">
    <property type="component" value="Linkage Group LG04"/>
</dbReference>
<keyword evidence="2" id="KW-1185">Reference proteome</keyword>
<name>A0ACC1DE95_9NEOP</name>